<reference evidence="2 3" key="1">
    <citation type="journal article" date="2021" name="Elife">
        <title>Chloroplast acquisition without the gene transfer in kleptoplastic sea slugs, Plakobranchus ocellatus.</title>
        <authorList>
            <person name="Maeda T."/>
            <person name="Takahashi S."/>
            <person name="Yoshida T."/>
            <person name="Shimamura S."/>
            <person name="Takaki Y."/>
            <person name="Nagai Y."/>
            <person name="Toyoda A."/>
            <person name="Suzuki Y."/>
            <person name="Arimoto A."/>
            <person name="Ishii H."/>
            <person name="Satoh N."/>
            <person name="Nishiyama T."/>
            <person name="Hasebe M."/>
            <person name="Maruyama T."/>
            <person name="Minagawa J."/>
            <person name="Obokata J."/>
            <person name="Shigenobu S."/>
        </authorList>
    </citation>
    <scope>NUCLEOTIDE SEQUENCE [LARGE SCALE GENOMIC DNA]</scope>
</reference>
<dbReference type="Proteomes" id="UP000735302">
    <property type="component" value="Unassembled WGS sequence"/>
</dbReference>
<evidence type="ECO:0000313" key="2">
    <source>
        <dbReference type="EMBL" id="GFO00890.1"/>
    </source>
</evidence>
<dbReference type="EMBL" id="BLXT01003167">
    <property type="protein sequence ID" value="GFO00890.1"/>
    <property type="molecule type" value="Genomic_DNA"/>
</dbReference>
<accession>A0AAV4A0F3</accession>
<protein>
    <submittedName>
        <fullName evidence="2">Uncharacterized protein</fullName>
    </submittedName>
</protein>
<comment type="caution">
    <text evidence="2">The sequence shown here is derived from an EMBL/GenBank/DDBJ whole genome shotgun (WGS) entry which is preliminary data.</text>
</comment>
<proteinExistence type="predicted"/>
<name>A0AAV4A0F3_9GAST</name>
<keyword evidence="3" id="KW-1185">Reference proteome</keyword>
<feature type="region of interest" description="Disordered" evidence="1">
    <location>
        <begin position="61"/>
        <end position="86"/>
    </location>
</feature>
<sequence length="86" mass="10512">MTEYSAKRRGKEEENRRPILNTMHQLRKRRHICGRRFFTQKSMKIYGTDLKYLDNAIDQQQRLAQQMRRRKPKLGTKPQRRGDPRI</sequence>
<evidence type="ECO:0000256" key="1">
    <source>
        <dbReference type="SAM" id="MobiDB-lite"/>
    </source>
</evidence>
<organism evidence="2 3">
    <name type="scientific">Plakobranchus ocellatus</name>
    <dbReference type="NCBI Taxonomy" id="259542"/>
    <lineage>
        <taxon>Eukaryota</taxon>
        <taxon>Metazoa</taxon>
        <taxon>Spiralia</taxon>
        <taxon>Lophotrochozoa</taxon>
        <taxon>Mollusca</taxon>
        <taxon>Gastropoda</taxon>
        <taxon>Heterobranchia</taxon>
        <taxon>Euthyneura</taxon>
        <taxon>Panpulmonata</taxon>
        <taxon>Sacoglossa</taxon>
        <taxon>Placobranchoidea</taxon>
        <taxon>Plakobranchidae</taxon>
        <taxon>Plakobranchus</taxon>
    </lineage>
</organism>
<dbReference type="AlphaFoldDB" id="A0AAV4A0F3"/>
<evidence type="ECO:0000313" key="3">
    <source>
        <dbReference type="Proteomes" id="UP000735302"/>
    </source>
</evidence>
<gene>
    <name evidence="2" type="ORF">PoB_002739500</name>
</gene>